<dbReference type="GO" id="GO:0005524">
    <property type="term" value="F:ATP binding"/>
    <property type="evidence" value="ECO:0007669"/>
    <property type="project" value="UniProtKB-KW"/>
</dbReference>
<name>A0A173ZY38_9CLOT</name>
<dbReference type="GO" id="GO:0016787">
    <property type="term" value="F:hydrolase activity"/>
    <property type="evidence" value="ECO:0007669"/>
    <property type="project" value="UniProtKB-KW"/>
</dbReference>
<feature type="domain" description="DEAD-box RNA helicase Q" evidence="8">
    <location>
        <begin position="3"/>
        <end position="31"/>
    </location>
</feature>
<evidence type="ECO:0000313" key="9">
    <source>
        <dbReference type="EMBL" id="CUN81201.1"/>
    </source>
</evidence>
<evidence type="ECO:0000313" key="10">
    <source>
        <dbReference type="Proteomes" id="UP000095594"/>
    </source>
</evidence>
<evidence type="ECO:0000259" key="6">
    <source>
        <dbReference type="PROSITE" id="PS51192"/>
    </source>
</evidence>
<organism evidence="9 10">
    <name type="scientific">Clostridium disporicum</name>
    <dbReference type="NCBI Taxonomy" id="84024"/>
    <lineage>
        <taxon>Bacteria</taxon>
        <taxon>Bacillati</taxon>
        <taxon>Bacillota</taxon>
        <taxon>Clostridia</taxon>
        <taxon>Eubacteriales</taxon>
        <taxon>Clostridiaceae</taxon>
        <taxon>Clostridium</taxon>
    </lineage>
</organism>
<dbReference type="GO" id="GO:0003724">
    <property type="term" value="F:RNA helicase activity"/>
    <property type="evidence" value="ECO:0007669"/>
    <property type="project" value="UniProtKB-EC"/>
</dbReference>
<protein>
    <submittedName>
        <fullName evidence="9">Superfamily II DNA and RNA helicase</fullName>
        <ecNumber evidence="9">3.6.4.13</ecNumber>
    </submittedName>
</protein>
<gene>
    <name evidence="9" type="primary">cshA_1</name>
    <name evidence="9" type="ORF">ERS852471_00521</name>
</gene>
<keyword evidence="2 9" id="KW-0378">Hydrolase</keyword>
<feature type="domain" description="Helicase C-terminal" evidence="7">
    <location>
        <begin position="235"/>
        <end position="379"/>
    </location>
</feature>
<evidence type="ECO:0000259" key="8">
    <source>
        <dbReference type="PROSITE" id="PS51195"/>
    </source>
</evidence>
<dbReference type="GO" id="GO:0009409">
    <property type="term" value="P:response to cold"/>
    <property type="evidence" value="ECO:0007669"/>
    <property type="project" value="TreeGrafter"/>
</dbReference>
<dbReference type="GO" id="GO:0005829">
    <property type="term" value="C:cytosol"/>
    <property type="evidence" value="ECO:0007669"/>
    <property type="project" value="TreeGrafter"/>
</dbReference>
<dbReference type="EMBL" id="CYZX01000003">
    <property type="protein sequence ID" value="CUN81201.1"/>
    <property type="molecule type" value="Genomic_DNA"/>
</dbReference>
<feature type="short sequence motif" description="Q motif" evidence="5">
    <location>
        <begin position="3"/>
        <end position="31"/>
    </location>
</feature>
<dbReference type="InterPro" id="IPR050547">
    <property type="entry name" value="DEAD_box_RNA_helicases"/>
</dbReference>
<evidence type="ECO:0000256" key="2">
    <source>
        <dbReference type="ARBA" id="ARBA00022801"/>
    </source>
</evidence>
<dbReference type="PROSITE" id="PS51195">
    <property type="entry name" value="Q_MOTIF"/>
    <property type="match status" value="1"/>
</dbReference>
<dbReference type="PANTHER" id="PTHR47963">
    <property type="entry name" value="DEAD-BOX ATP-DEPENDENT RNA HELICASE 47, MITOCHONDRIAL"/>
    <property type="match status" value="1"/>
</dbReference>
<dbReference type="Pfam" id="PF00271">
    <property type="entry name" value="Helicase_C"/>
    <property type="match status" value="1"/>
</dbReference>
<dbReference type="Gene3D" id="3.40.50.300">
    <property type="entry name" value="P-loop containing nucleotide triphosphate hydrolases"/>
    <property type="match status" value="2"/>
</dbReference>
<dbReference type="GO" id="GO:0033592">
    <property type="term" value="F:RNA strand annealing activity"/>
    <property type="evidence" value="ECO:0007669"/>
    <property type="project" value="TreeGrafter"/>
</dbReference>
<dbReference type="SMART" id="SM00487">
    <property type="entry name" value="DEXDc"/>
    <property type="match status" value="1"/>
</dbReference>
<dbReference type="CDD" id="cd00268">
    <property type="entry name" value="DEADc"/>
    <property type="match status" value="1"/>
</dbReference>
<keyword evidence="4" id="KW-0067">ATP-binding</keyword>
<evidence type="ECO:0000256" key="1">
    <source>
        <dbReference type="ARBA" id="ARBA00022741"/>
    </source>
</evidence>
<evidence type="ECO:0000259" key="7">
    <source>
        <dbReference type="PROSITE" id="PS51194"/>
    </source>
</evidence>
<evidence type="ECO:0000256" key="3">
    <source>
        <dbReference type="ARBA" id="ARBA00022806"/>
    </source>
</evidence>
<keyword evidence="1" id="KW-0547">Nucleotide-binding</keyword>
<dbReference type="GO" id="GO:0005840">
    <property type="term" value="C:ribosome"/>
    <property type="evidence" value="ECO:0007669"/>
    <property type="project" value="TreeGrafter"/>
</dbReference>
<dbReference type="SMART" id="SM00490">
    <property type="entry name" value="HELICc"/>
    <property type="match status" value="1"/>
</dbReference>
<reference evidence="9 10" key="1">
    <citation type="submission" date="2015-09" db="EMBL/GenBank/DDBJ databases">
        <authorList>
            <consortium name="Pathogen Informatics"/>
        </authorList>
    </citation>
    <scope>NUCLEOTIDE SEQUENCE [LARGE SCALE GENOMIC DNA]</scope>
    <source>
        <strain evidence="9 10">2789STDY5834856</strain>
    </source>
</reference>
<dbReference type="InterPro" id="IPR027417">
    <property type="entry name" value="P-loop_NTPase"/>
</dbReference>
<dbReference type="AlphaFoldDB" id="A0A173ZY38"/>
<dbReference type="PROSITE" id="PS51194">
    <property type="entry name" value="HELICASE_CTER"/>
    <property type="match status" value="1"/>
</dbReference>
<feature type="domain" description="Helicase ATP-binding" evidence="6">
    <location>
        <begin position="34"/>
        <end position="207"/>
    </location>
</feature>
<dbReference type="InterPro" id="IPR044742">
    <property type="entry name" value="DEAD/DEAH_RhlB"/>
</dbReference>
<dbReference type="OrthoDB" id="9805696at2"/>
<proteinExistence type="predicted"/>
<dbReference type="CDD" id="cd18787">
    <property type="entry name" value="SF2_C_DEAD"/>
    <property type="match status" value="1"/>
</dbReference>
<dbReference type="InterPro" id="IPR014014">
    <property type="entry name" value="RNA_helicase_DEAD_Q_motif"/>
</dbReference>
<dbReference type="PANTHER" id="PTHR47963:SF7">
    <property type="entry name" value="ATP-DEPENDENT RNA HELICASE YFML-RELATED"/>
    <property type="match status" value="1"/>
</dbReference>
<dbReference type="EC" id="3.6.4.13" evidence="9"/>
<dbReference type="Pfam" id="PF00270">
    <property type="entry name" value="DEAD"/>
    <property type="match status" value="1"/>
</dbReference>
<dbReference type="InterPro" id="IPR011545">
    <property type="entry name" value="DEAD/DEAH_box_helicase_dom"/>
</dbReference>
<dbReference type="SUPFAM" id="SSF52540">
    <property type="entry name" value="P-loop containing nucleoside triphosphate hydrolases"/>
    <property type="match status" value="1"/>
</dbReference>
<dbReference type="Proteomes" id="UP000095594">
    <property type="component" value="Unassembled WGS sequence"/>
</dbReference>
<accession>A0A173ZY38</accession>
<evidence type="ECO:0000256" key="5">
    <source>
        <dbReference type="PROSITE-ProRule" id="PRU00552"/>
    </source>
</evidence>
<dbReference type="InterPro" id="IPR001650">
    <property type="entry name" value="Helicase_C-like"/>
</dbReference>
<sequence length="382" mass="43109">MIKTFNELDLNLNIIEGLKKQNITEPTLIQQLSIPKALENKDIIGEAHTGSGKTLAYLIPLFHKINTEKREMQAIILAPTHELVMQIESQIKLLNTNSETNVTSLTIMGESNIEKQIKKLKDIKPHIIVGSPGRILDLIRKKKITAHTIKTIVIDEADSLLRNNRTSVIKDIIKTTMRDRQLMFFSASISSEALKEAKSLVKEDVEIIKTETKTSLNPNIEHICILGDNRDRFENLRKLLVAEKPKRAIVFVNNNTEMDVLTSKLMHHKVNAIYISGKSSKEDRKKAIDSFKSGKCPVLVSSDLSARGLDIPDVTHIINLDFPGSSNEYLHRAGRTARGLGSGKAISLITTKEIKWINSYEKEFKIKFIPARLYMGKLERLD</sequence>
<dbReference type="RefSeq" id="WP_055263632.1">
    <property type="nucleotide sequence ID" value="NZ_CABIXQ010000003.1"/>
</dbReference>
<evidence type="ECO:0000256" key="4">
    <source>
        <dbReference type="ARBA" id="ARBA00022840"/>
    </source>
</evidence>
<keyword evidence="3 9" id="KW-0347">Helicase</keyword>
<dbReference type="InterPro" id="IPR014001">
    <property type="entry name" value="Helicase_ATP-bd"/>
</dbReference>
<dbReference type="PROSITE" id="PS51192">
    <property type="entry name" value="HELICASE_ATP_BIND_1"/>
    <property type="match status" value="1"/>
</dbReference>